<dbReference type="InterPro" id="IPR039901">
    <property type="entry name" value="Kdotransferase"/>
</dbReference>
<reference evidence="10 11" key="1">
    <citation type="submission" date="2024-01" db="EMBL/GenBank/DDBJ databases">
        <title>Hyphobacterium bacterium isolated from marine sediment.</title>
        <authorList>
            <person name="Zhao S."/>
        </authorList>
    </citation>
    <scope>NUCLEOTIDE SEQUENCE [LARGE SCALE GENOMIC DNA]</scope>
    <source>
        <strain evidence="11">HN65</strain>
    </source>
</reference>
<comment type="function">
    <text evidence="1 8">Involved in lipopolysaccharide (LPS) biosynthesis. Catalyzes the transfer of 3-deoxy-D-manno-octulosonate (Kdo) residue(s) from CMP-Kdo to lipid IV(A), the tetraacyldisaccharide-1,4'-bisphosphate precursor of lipid A.</text>
</comment>
<sequence>MRLPVALRLYRWLTAFSAPLSGWLLSRRASRGKEDRQRLSERFGRSSTKRPAGTLLWLHGASVGESLILLELVRRLSETTGWRFLVTTGTTTSAGLMQRELPDGAIHQFVPIDRPACVKRFLDHWQPDAAVFVESELWPNLLIEIRRRAIPATLVNARMNAKSLDSWRKRRSSARYLLAAFRWIGAADQRTAAGLSAILGETVAHPGNLKLQIGSSGAQPDNLSALVEALGNRQIWLAASTHDGEDEIVLEAARNFREAHGNALLILAPRHPERGDDIARLITSRGETFARRSNGEIPAPDDQVWLADTLGEMELWYGLAATSFIAGSLIDGIGGHNPIEATRAGSAVVTGPFTASFDDIYTAYRENGGVMIAQNADHIAEALVSDSQTLVAGARAALAQLTSGAMEETLTAIEALLVEPGK</sequence>
<evidence type="ECO:0000256" key="6">
    <source>
        <dbReference type="ARBA" id="ARBA00031445"/>
    </source>
</evidence>
<dbReference type="Gene3D" id="3.40.50.11720">
    <property type="entry name" value="3-Deoxy-D-manno-octulosonic-acid transferase, N-terminal domain"/>
    <property type="match status" value="1"/>
</dbReference>
<dbReference type="InterPro" id="IPR007507">
    <property type="entry name" value="Glycos_transf_N"/>
</dbReference>
<dbReference type="InterPro" id="IPR038107">
    <property type="entry name" value="Glycos_transf_N_sf"/>
</dbReference>
<evidence type="ECO:0000256" key="8">
    <source>
        <dbReference type="RuleBase" id="RU365103"/>
    </source>
</evidence>
<gene>
    <name evidence="10" type="ORF">V0U79_03150</name>
</gene>
<organism evidence="10 11">
    <name type="scientific">Hyphobacterium lacteum</name>
    <dbReference type="NCBI Taxonomy" id="3116575"/>
    <lineage>
        <taxon>Bacteria</taxon>
        <taxon>Pseudomonadati</taxon>
        <taxon>Pseudomonadota</taxon>
        <taxon>Alphaproteobacteria</taxon>
        <taxon>Maricaulales</taxon>
        <taxon>Maricaulaceae</taxon>
        <taxon>Hyphobacterium</taxon>
    </lineage>
</organism>
<comment type="subcellular location">
    <subcellularLocation>
        <location evidence="8">Cell membrane</location>
    </subcellularLocation>
</comment>
<dbReference type="Gene3D" id="3.40.50.2000">
    <property type="entry name" value="Glycogen Phosphorylase B"/>
    <property type="match status" value="1"/>
</dbReference>
<proteinExistence type="inferred from homology"/>
<dbReference type="GO" id="GO:0043842">
    <property type="term" value="F:Kdo transferase activity"/>
    <property type="evidence" value="ECO:0007669"/>
    <property type="project" value="UniProtKB-EC"/>
</dbReference>
<evidence type="ECO:0000259" key="9">
    <source>
        <dbReference type="Pfam" id="PF04413"/>
    </source>
</evidence>
<keyword evidence="8" id="KW-0448">Lipopolysaccharide biosynthesis</keyword>
<keyword evidence="5 8" id="KW-0808">Transferase</keyword>
<evidence type="ECO:0000256" key="3">
    <source>
        <dbReference type="ARBA" id="ARBA00012621"/>
    </source>
</evidence>
<keyword evidence="11" id="KW-1185">Reference proteome</keyword>
<comment type="caution">
    <text evidence="10">The sequence shown here is derived from an EMBL/GenBank/DDBJ whole genome shotgun (WGS) entry which is preliminary data.</text>
</comment>
<dbReference type="EC" id="2.4.99.12" evidence="3 8"/>
<dbReference type="Pfam" id="PF04413">
    <property type="entry name" value="Glycos_transf_N"/>
    <property type="match status" value="1"/>
</dbReference>
<dbReference type="PANTHER" id="PTHR42755">
    <property type="entry name" value="3-DEOXY-MANNO-OCTULOSONATE CYTIDYLYLTRANSFERASE"/>
    <property type="match status" value="1"/>
</dbReference>
<feature type="domain" description="3-deoxy-D-manno-octulosonic-acid transferase N-terminal" evidence="9">
    <location>
        <begin position="37"/>
        <end position="212"/>
    </location>
</feature>
<evidence type="ECO:0000256" key="5">
    <source>
        <dbReference type="ARBA" id="ARBA00022679"/>
    </source>
</evidence>
<evidence type="ECO:0000256" key="7">
    <source>
        <dbReference type="ARBA" id="ARBA00049183"/>
    </source>
</evidence>
<dbReference type="PANTHER" id="PTHR42755:SF1">
    <property type="entry name" value="3-DEOXY-D-MANNO-OCTULOSONIC ACID TRANSFERASE, MITOCHONDRIAL-RELATED"/>
    <property type="match status" value="1"/>
</dbReference>
<evidence type="ECO:0000313" key="11">
    <source>
        <dbReference type="Proteomes" id="UP001354971"/>
    </source>
</evidence>
<protein>
    <recommendedName>
        <fullName evidence="4 8">3-deoxy-D-manno-octulosonic acid transferase</fullName>
        <shortName evidence="8">Kdo transferase</shortName>
        <ecNumber evidence="3 8">2.4.99.12</ecNumber>
    </recommendedName>
    <alternativeName>
        <fullName evidence="6 8">Lipid IV(A) 3-deoxy-D-manno-octulosonic acid transferase</fullName>
    </alternativeName>
</protein>
<dbReference type="Proteomes" id="UP001354971">
    <property type="component" value="Unassembled WGS sequence"/>
</dbReference>
<keyword evidence="8" id="KW-0472">Membrane</keyword>
<keyword evidence="10" id="KW-0328">Glycosyltransferase</keyword>
<evidence type="ECO:0000256" key="2">
    <source>
        <dbReference type="ARBA" id="ARBA00004713"/>
    </source>
</evidence>
<comment type="pathway">
    <text evidence="2 8">Bacterial outer membrane biogenesis; LPS core biosynthesis.</text>
</comment>
<evidence type="ECO:0000313" key="10">
    <source>
        <dbReference type="EMBL" id="MEE2525349.1"/>
    </source>
</evidence>
<dbReference type="EMBL" id="JAZDRP010000002">
    <property type="protein sequence ID" value="MEE2525349.1"/>
    <property type="molecule type" value="Genomic_DNA"/>
</dbReference>
<keyword evidence="8" id="KW-1003">Cell membrane</keyword>
<dbReference type="RefSeq" id="WP_330198012.1">
    <property type="nucleotide sequence ID" value="NZ_JAZDRP010000002.1"/>
</dbReference>
<comment type="catalytic activity">
    <reaction evidence="7 8">
        <text>lipid IVA (E. coli) + CMP-3-deoxy-beta-D-manno-octulosonate = alpha-Kdo-(2-&gt;6)-lipid IVA (E. coli) + CMP + H(+)</text>
        <dbReference type="Rhea" id="RHEA:28066"/>
        <dbReference type="ChEBI" id="CHEBI:15378"/>
        <dbReference type="ChEBI" id="CHEBI:58603"/>
        <dbReference type="ChEBI" id="CHEBI:60364"/>
        <dbReference type="ChEBI" id="CHEBI:60377"/>
        <dbReference type="ChEBI" id="CHEBI:85987"/>
        <dbReference type="EC" id="2.4.99.12"/>
    </reaction>
</comment>
<evidence type="ECO:0000256" key="4">
    <source>
        <dbReference type="ARBA" id="ARBA00019077"/>
    </source>
</evidence>
<evidence type="ECO:0000256" key="1">
    <source>
        <dbReference type="ARBA" id="ARBA00003394"/>
    </source>
</evidence>
<name>A0ABU7LN73_9PROT</name>
<comment type="similarity">
    <text evidence="8">Belongs to the glycosyltransferase group 1 family.</text>
</comment>
<accession>A0ABU7LN73</accession>